<dbReference type="AlphaFoldDB" id="A0A1M6VXA9"/>
<comment type="subcellular location">
    <subcellularLocation>
        <location evidence="2">Membrane</location>
        <topology evidence="2">Multi-pass membrane protein</topology>
    </subcellularLocation>
</comment>
<dbReference type="FunFam" id="1.10.357.140:FF:000008">
    <property type="entry name" value="4-hydroxybenzoate octaprenyltransferase"/>
    <property type="match status" value="1"/>
</dbReference>
<accession>A0A1M6VXA9</accession>
<comment type="cofactor">
    <cofactor evidence="1">
        <name>Mg(2+)</name>
        <dbReference type="ChEBI" id="CHEBI:18420"/>
    </cofactor>
</comment>
<dbReference type="Proteomes" id="UP000184275">
    <property type="component" value="Unassembled WGS sequence"/>
</dbReference>
<dbReference type="PANTHER" id="PTHR11048:SF28">
    <property type="entry name" value="4-HYDROXYBENZOATE POLYPRENYLTRANSFERASE, MITOCHONDRIAL"/>
    <property type="match status" value="1"/>
</dbReference>
<proteinExistence type="inferred from homology"/>
<dbReference type="Pfam" id="PF01040">
    <property type="entry name" value="UbiA"/>
    <property type="match status" value="1"/>
</dbReference>
<evidence type="ECO:0000256" key="6">
    <source>
        <dbReference type="ARBA" id="ARBA00022692"/>
    </source>
</evidence>
<dbReference type="EMBL" id="FRAW01000021">
    <property type="protein sequence ID" value="SHK86089.1"/>
    <property type="molecule type" value="Genomic_DNA"/>
</dbReference>
<gene>
    <name evidence="10" type="ORF">SAMN05720469_1213</name>
</gene>
<evidence type="ECO:0000256" key="5">
    <source>
        <dbReference type="ARBA" id="ARBA00022679"/>
    </source>
</evidence>
<feature type="transmembrane region" description="Helical" evidence="9">
    <location>
        <begin position="238"/>
        <end position="258"/>
    </location>
</feature>
<keyword evidence="5 10" id="KW-0808">Transferase</keyword>
<feature type="transmembrane region" description="Helical" evidence="9">
    <location>
        <begin position="91"/>
        <end position="111"/>
    </location>
</feature>
<keyword evidence="6 9" id="KW-0812">Transmembrane</keyword>
<feature type="transmembrane region" description="Helical" evidence="9">
    <location>
        <begin position="12"/>
        <end position="33"/>
    </location>
</feature>
<feature type="transmembrane region" description="Helical" evidence="9">
    <location>
        <begin position="117"/>
        <end position="135"/>
    </location>
</feature>
<dbReference type="Gene3D" id="1.20.120.1780">
    <property type="entry name" value="UbiA prenyltransferase"/>
    <property type="match status" value="1"/>
</dbReference>
<feature type="transmembrane region" description="Helical" evidence="9">
    <location>
        <begin position="142"/>
        <end position="161"/>
    </location>
</feature>
<feature type="transmembrane region" description="Helical" evidence="9">
    <location>
        <begin position="167"/>
        <end position="188"/>
    </location>
</feature>
<dbReference type="RefSeq" id="WP_073304979.1">
    <property type="nucleotide sequence ID" value="NZ_FRAW01000021.1"/>
</dbReference>
<dbReference type="Gene3D" id="1.10.357.140">
    <property type="entry name" value="UbiA prenyltransferase"/>
    <property type="match status" value="1"/>
</dbReference>
<sequence length="299" mass="33543">MSFFSKIVEYGHLVRFSHSLFAMPFALGSMWVAANGFRGMSPGEIFRLVILIVLCMVTARNTSMSFNRLVDAKMDAENPRTAKRHLVTGKLSKRSVAGFVAVNAILFCALAWMLNPLAGICSLPVIAALCFYSYWKRFSWLCHWYLGLAIGMSPLGAWIAVRGEFAAFPIFLMFILMLWMGGFDIIYATQDEEIDRKMGLHSVPARFGRRKALQIALASHLMMLALSFAFGLYWKMGIAWWSVFGLMAAAIAYIHLFRRSDDLDAMNRDFFLANVGISLLVMLGLLAWIFLGGDADALR</sequence>
<dbReference type="CDD" id="cd13959">
    <property type="entry name" value="PT_UbiA_COQ2"/>
    <property type="match status" value="1"/>
</dbReference>
<dbReference type="GO" id="GO:0016765">
    <property type="term" value="F:transferase activity, transferring alkyl or aryl (other than methyl) groups"/>
    <property type="evidence" value="ECO:0007669"/>
    <property type="project" value="InterPro"/>
</dbReference>
<dbReference type="InterPro" id="IPR000537">
    <property type="entry name" value="UbiA_prenyltransferase"/>
</dbReference>
<keyword evidence="4" id="KW-1003">Cell membrane</keyword>
<dbReference type="PANTHER" id="PTHR11048">
    <property type="entry name" value="PRENYLTRANSFERASES"/>
    <property type="match status" value="1"/>
</dbReference>
<name>A0A1M6VXA9_9BACT</name>
<dbReference type="InterPro" id="IPR039653">
    <property type="entry name" value="Prenyltransferase"/>
</dbReference>
<evidence type="ECO:0000313" key="10">
    <source>
        <dbReference type="EMBL" id="SHK86089.1"/>
    </source>
</evidence>
<evidence type="ECO:0000256" key="8">
    <source>
        <dbReference type="ARBA" id="ARBA00023136"/>
    </source>
</evidence>
<evidence type="ECO:0000256" key="7">
    <source>
        <dbReference type="ARBA" id="ARBA00022989"/>
    </source>
</evidence>
<organism evidence="10 11">
    <name type="scientific">Fibrobacter intestinalis</name>
    <dbReference type="NCBI Taxonomy" id="28122"/>
    <lineage>
        <taxon>Bacteria</taxon>
        <taxon>Pseudomonadati</taxon>
        <taxon>Fibrobacterota</taxon>
        <taxon>Fibrobacteria</taxon>
        <taxon>Fibrobacterales</taxon>
        <taxon>Fibrobacteraceae</taxon>
        <taxon>Fibrobacter</taxon>
    </lineage>
</organism>
<feature type="transmembrane region" description="Helical" evidence="9">
    <location>
        <begin position="270"/>
        <end position="291"/>
    </location>
</feature>
<reference evidence="11" key="1">
    <citation type="submission" date="2016-11" db="EMBL/GenBank/DDBJ databases">
        <authorList>
            <person name="Varghese N."/>
            <person name="Submissions S."/>
        </authorList>
    </citation>
    <scope>NUCLEOTIDE SEQUENCE [LARGE SCALE GENOMIC DNA]</scope>
    <source>
        <strain evidence="11">UWOS</strain>
    </source>
</reference>
<evidence type="ECO:0000256" key="2">
    <source>
        <dbReference type="ARBA" id="ARBA00004141"/>
    </source>
</evidence>
<dbReference type="InterPro" id="IPR044878">
    <property type="entry name" value="UbiA_sf"/>
</dbReference>
<protein>
    <submittedName>
        <fullName evidence="10">4-hydroxybenzoate polyprenyltransferase</fullName>
    </submittedName>
</protein>
<keyword evidence="11" id="KW-1185">Reference proteome</keyword>
<comment type="similarity">
    <text evidence="3">Belongs to the UbiA prenyltransferase family.</text>
</comment>
<dbReference type="InterPro" id="IPR006371">
    <property type="entry name" value="Polyprenyltransferase_UbiA-li"/>
</dbReference>
<evidence type="ECO:0000256" key="3">
    <source>
        <dbReference type="ARBA" id="ARBA00005985"/>
    </source>
</evidence>
<dbReference type="GO" id="GO:0005886">
    <property type="term" value="C:plasma membrane"/>
    <property type="evidence" value="ECO:0007669"/>
    <property type="project" value="TreeGrafter"/>
</dbReference>
<dbReference type="NCBIfam" id="TIGR01475">
    <property type="entry name" value="ubiA_other"/>
    <property type="match status" value="1"/>
</dbReference>
<evidence type="ECO:0000256" key="4">
    <source>
        <dbReference type="ARBA" id="ARBA00022475"/>
    </source>
</evidence>
<keyword evidence="8 9" id="KW-0472">Membrane</keyword>
<evidence type="ECO:0000313" key="11">
    <source>
        <dbReference type="Proteomes" id="UP000184275"/>
    </source>
</evidence>
<keyword evidence="7 9" id="KW-1133">Transmembrane helix</keyword>
<feature type="transmembrane region" description="Helical" evidence="9">
    <location>
        <begin position="45"/>
        <end position="70"/>
    </location>
</feature>
<feature type="transmembrane region" description="Helical" evidence="9">
    <location>
        <begin position="212"/>
        <end position="232"/>
    </location>
</feature>
<evidence type="ECO:0000256" key="9">
    <source>
        <dbReference type="SAM" id="Phobius"/>
    </source>
</evidence>
<dbReference type="GO" id="GO:0006744">
    <property type="term" value="P:ubiquinone biosynthetic process"/>
    <property type="evidence" value="ECO:0007669"/>
    <property type="project" value="TreeGrafter"/>
</dbReference>
<evidence type="ECO:0000256" key="1">
    <source>
        <dbReference type="ARBA" id="ARBA00001946"/>
    </source>
</evidence>